<dbReference type="PATRIC" id="fig|349215.9.peg.2197"/>
<dbReference type="NCBIfam" id="NF006040">
    <property type="entry name" value="PRK08183.1"/>
    <property type="match status" value="1"/>
</dbReference>
<dbReference type="GO" id="GO:0006979">
    <property type="term" value="P:response to oxidative stress"/>
    <property type="evidence" value="ECO:0007669"/>
    <property type="project" value="TreeGrafter"/>
</dbReference>
<dbReference type="InterPro" id="IPR007763">
    <property type="entry name" value="NDUFA12"/>
</dbReference>
<evidence type="ECO:0000256" key="1">
    <source>
        <dbReference type="SAM" id="MobiDB-lite"/>
    </source>
</evidence>
<proteinExistence type="predicted"/>
<gene>
    <name evidence="2" type="ORF">A11S_2265</name>
</gene>
<organism evidence="2 3">
    <name type="scientific">Micavibrio aeruginosavorus EPB</name>
    <dbReference type="NCBI Taxonomy" id="349215"/>
    <lineage>
        <taxon>Bacteria</taxon>
        <taxon>Pseudomonadati</taxon>
        <taxon>Bdellovibrionota</taxon>
        <taxon>Bdellovibrionia</taxon>
        <taxon>Bdellovibrionales</taxon>
        <taxon>Pseudobdellovibrionaceae</taxon>
        <taxon>Micavibrio</taxon>
    </lineage>
</organism>
<dbReference type="EMBL" id="CP003538">
    <property type="protein sequence ID" value="AGH99061.1"/>
    <property type="molecule type" value="Genomic_DNA"/>
</dbReference>
<dbReference type="PANTHER" id="PTHR12910:SF2">
    <property type="entry name" value="NADH DEHYDROGENASE [UBIQUINONE] 1 ALPHA SUBCOMPLEX SUBUNIT 12"/>
    <property type="match status" value="1"/>
</dbReference>
<dbReference type="Proteomes" id="UP000011932">
    <property type="component" value="Chromosome"/>
</dbReference>
<evidence type="ECO:0000313" key="2">
    <source>
        <dbReference type="EMBL" id="AGH99061.1"/>
    </source>
</evidence>
<dbReference type="PANTHER" id="PTHR12910">
    <property type="entry name" value="NADH-UBIQUINONE OXIDOREDUCTASE SUBUNIT B17.2"/>
    <property type="match status" value="1"/>
</dbReference>
<keyword evidence="2" id="KW-0830">Ubiquinone</keyword>
<reference evidence="2 3" key="1">
    <citation type="journal article" date="2013" name="ISME J.">
        <title>By their genes ye shall know them: genomic signatures of predatory bacteria.</title>
        <authorList>
            <person name="Pasternak Z."/>
            <person name="Pietrokovski S."/>
            <person name="Rotem O."/>
            <person name="Gophna U."/>
            <person name="Lurie-Weinberger M.N."/>
            <person name="Jurkevitch E."/>
        </authorList>
    </citation>
    <scope>NUCLEOTIDE SEQUENCE [LARGE SCALE GENOMIC DNA]</scope>
    <source>
        <strain evidence="2">EPB</strain>
    </source>
</reference>
<evidence type="ECO:0000313" key="3">
    <source>
        <dbReference type="Proteomes" id="UP000011932"/>
    </source>
</evidence>
<name>M4VLR4_9BACT</name>
<accession>M4VLR4</accession>
<protein>
    <submittedName>
        <fullName evidence="2">NADH:ubiquinone oxidoreductase 17.2 kD subunit</fullName>
    </submittedName>
</protein>
<dbReference type="HOGENOM" id="CLU_110455_4_0_5"/>
<sequence length="137" mass="15279">MSMGLFRAIGQMLGCLSPAHIGFVTLLSGARSVGRDVYGNRYYSAKARPGYKLDRRWVIYKGVPEASNVPPEWHGWLHHQTDVVPTSSAESFRRPWQKPHMPNMTGTNLAYRPPGHVLSGGQRDAATGDYESWTPPQ</sequence>
<dbReference type="KEGG" id="man:A11S_2265"/>
<feature type="region of interest" description="Disordered" evidence="1">
    <location>
        <begin position="87"/>
        <end position="137"/>
    </location>
</feature>
<dbReference type="AlphaFoldDB" id="M4VLR4"/>
<dbReference type="GO" id="GO:0045271">
    <property type="term" value="C:respiratory chain complex I"/>
    <property type="evidence" value="ECO:0007669"/>
    <property type="project" value="InterPro"/>
</dbReference>
<dbReference type="Pfam" id="PF05071">
    <property type="entry name" value="NDUFA12"/>
    <property type="match status" value="1"/>
</dbReference>
<dbReference type="STRING" id="349215.A11S_2265"/>